<dbReference type="PANTHER" id="PTHR30589:SF0">
    <property type="entry name" value="PHOSPHATIDYLGLYCEROL--PROLIPOPROTEIN DIACYLGLYCERYL TRANSFERASE"/>
    <property type="match status" value="1"/>
</dbReference>
<dbReference type="GO" id="GO:0008961">
    <property type="term" value="F:phosphatidylglycerol-prolipoprotein diacylglyceryl transferase activity"/>
    <property type="evidence" value="ECO:0007669"/>
    <property type="project" value="UniProtKB-UniRule"/>
</dbReference>
<accession>A0AA34WI51</accession>
<dbReference type="InterPro" id="IPR001640">
    <property type="entry name" value="Lgt"/>
</dbReference>
<dbReference type="EC" id="2.5.1.145" evidence="7"/>
<evidence type="ECO:0000256" key="2">
    <source>
        <dbReference type="ARBA" id="ARBA00022475"/>
    </source>
</evidence>
<dbReference type="NCBIfam" id="TIGR00544">
    <property type="entry name" value="lgt"/>
    <property type="match status" value="1"/>
</dbReference>
<dbReference type="PANTHER" id="PTHR30589">
    <property type="entry name" value="PROLIPOPROTEIN DIACYLGLYCERYL TRANSFERASE"/>
    <property type="match status" value="1"/>
</dbReference>
<dbReference type="PROSITE" id="PS01311">
    <property type="entry name" value="LGT"/>
    <property type="match status" value="1"/>
</dbReference>
<comment type="subcellular location">
    <subcellularLocation>
        <location evidence="7">Cell inner membrane</location>
        <topology evidence="7">Multi-pass membrane protein</topology>
    </subcellularLocation>
</comment>
<feature type="transmembrane region" description="Helical" evidence="7">
    <location>
        <begin position="113"/>
        <end position="131"/>
    </location>
</feature>
<comment type="pathway">
    <text evidence="7">Protein modification; lipoprotein biosynthesis (diacylglyceryl transfer).</text>
</comment>
<dbReference type="GO" id="GO:0005886">
    <property type="term" value="C:plasma membrane"/>
    <property type="evidence" value="ECO:0007669"/>
    <property type="project" value="UniProtKB-SubCell"/>
</dbReference>
<evidence type="ECO:0000256" key="3">
    <source>
        <dbReference type="ARBA" id="ARBA00022679"/>
    </source>
</evidence>
<evidence type="ECO:0000256" key="7">
    <source>
        <dbReference type="HAMAP-Rule" id="MF_01147"/>
    </source>
</evidence>
<feature type="transmembrane region" description="Helical" evidence="7">
    <location>
        <begin position="25"/>
        <end position="50"/>
    </location>
</feature>
<feature type="transmembrane region" description="Helical" evidence="7">
    <location>
        <begin position="71"/>
        <end position="93"/>
    </location>
</feature>
<dbReference type="GO" id="GO:0042158">
    <property type="term" value="P:lipoprotein biosynthetic process"/>
    <property type="evidence" value="ECO:0007669"/>
    <property type="project" value="UniProtKB-UniRule"/>
</dbReference>
<dbReference type="KEGG" id="cpm:G5S_0824"/>
<gene>
    <name evidence="7 8" type="primary">lgt</name>
    <name evidence="8" type="ordered locus">G5S_0824</name>
</gene>
<name>A0AA34WI51_CHLPE</name>
<proteinExistence type="inferred from homology"/>
<reference evidence="8 9" key="1">
    <citation type="journal article" date="2011" name="J. Bacteriol.">
        <title>Genome sequence of the obligate intracellular animal pathogen Chlamydia pecorum E58.</title>
        <authorList>
            <person name="Mojica S."/>
            <person name="Huot Creasy H."/>
            <person name="Daugherty S."/>
            <person name="Read T.D."/>
            <person name="Kim T."/>
            <person name="Kaltenboeck B."/>
            <person name="Bavoil P."/>
            <person name="Myers G.S."/>
        </authorList>
    </citation>
    <scope>NUCLEOTIDE SEQUENCE [LARGE SCALE GENOMIC DNA]</scope>
    <source>
        <strain evidence="8 9">E58</strain>
    </source>
</reference>
<protein>
    <recommendedName>
        <fullName evidence="7">Phosphatidylglycerol--prolipoprotein diacylglyceryl transferase</fullName>
        <ecNumber evidence="7">2.5.1.145</ecNumber>
    </recommendedName>
</protein>
<evidence type="ECO:0000313" key="8">
    <source>
        <dbReference type="EMBL" id="AEB41768.1"/>
    </source>
</evidence>
<keyword evidence="9" id="KW-1185">Reference proteome</keyword>
<comment type="catalytic activity">
    <reaction evidence="7">
        <text>L-cysteinyl-[prolipoprotein] + a 1,2-diacyl-sn-glycero-3-phospho-(1'-sn-glycerol) = an S-1,2-diacyl-sn-glyceryl-L-cysteinyl-[prolipoprotein] + sn-glycerol 1-phosphate + H(+)</text>
        <dbReference type="Rhea" id="RHEA:56712"/>
        <dbReference type="Rhea" id="RHEA-COMP:14679"/>
        <dbReference type="Rhea" id="RHEA-COMP:14680"/>
        <dbReference type="ChEBI" id="CHEBI:15378"/>
        <dbReference type="ChEBI" id="CHEBI:29950"/>
        <dbReference type="ChEBI" id="CHEBI:57685"/>
        <dbReference type="ChEBI" id="CHEBI:64716"/>
        <dbReference type="ChEBI" id="CHEBI:140658"/>
        <dbReference type="EC" id="2.5.1.145"/>
    </reaction>
</comment>
<dbReference type="HAMAP" id="MF_01147">
    <property type="entry name" value="Lgt"/>
    <property type="match status" value="1"/>
</dbReference>
<evidence type="ECO:0000256" key="6">
    <source>
        <dbReference type="ARBA" id="ARBA00023136"/>
    </source>
</evidence>
<dbReference type="NCBIfam" id="NF000775">
    <property type="entry name" value="PRK00052.2-5"/>
    <property type="match status" value="1"/>
</dbReference>
<comment type="similarity">
    <text evidence="1 7">Belongs to the Lgt family.</text>
</comment>
<feature type="transmembrane region" description="Helical" evidence="7">
    <location>
        <begin position="196"/>
        <end position="214"/>
    </location>
</feature>
<keyword evidence="4 7" id="KW-0812">Transmembrane</keyword>
<feature type="transmembrane region" description="Helical" evidence="7">
    <location>
        <begin position="226"/>
        <end position="245"/>
    </location>
</feature>
<dbReference type="EMBL" id="CP002608">
    <property type="protein sequence ID" value="AEB41768.1"/>
    <property type="molecule type" value="Genomic_DNA"/>
</dbReference>
<keyword evidence="6 7" id="KW-0472">Membrane</keyword>
<keyword evidence="2 7" id="KW-1003">Cell membrane</keyword>
<comment type="function">
    <text evidence="7">Catalyzes the transfer of the diacylglyceryl group from phosphatidylglycerol to the sulfhydryl group of the N-terminal cysteine of a prolipoprotein, the first step in the formation of mature lipoproteins.</text>
</comment>
<evidence type="ECO:0000256" key="4">
    <source>
        <dbReference type="ARBA" id="ARBA00022692"/>
    </source>
</evidence>
<feature type="transmembrane region" description="Helical" evidence="7">
    <location>
        <begin position="138"/>
        <end position="158"/>
    </location>
</feature>
<evidence type="ECO:0000256" key="1">
    <source>
        <dbReference type="ARBA" id="ARBA00007150"/>
    </source>
</evidence>
<dbReference type="Pfam" id="PF01790">
    <property type="entry name" value="LGT"/>
    <property type="match status" value="1"/>
</dbReference>
<keyword evidence="5 7" id="KW-1133">Transmembrane helix</keyword>
<keyword evidence="3 7" id="KW-0808">Transferase</keyword>
<feature type="binding site" evidence="7">
    <location>
        <position position="159"/>
    </location>
    <ligand>
        <name>a 1,2-diacyl-sn-glycero-3-phospho-(1'-sn-glycerol)</name>
        <dbReference type="ChEBI" id="CHEBI:64716"/>
    </ligand>
</feature>
<evidence type="ECO:0000313" key="9">
    <source>
        <dbReference type="Proteomes" id="UP000008305"/>
    </source>
</evidence>
<evidence type="ECO:0000256" key="5">
    <source>
        <dbReference type="ARBA" id="ARBA00022989"/>
    </source>
</evidence>
<sequence length="289" mass="32821">MASIAAVYWGFSKFLWVSESFPIRLTWYGLFFVSGIFLACVSGIYLVLSLHDKDCENTCLKKQVQQALENFALYSLFFVVVGARLAYVMFYGFHFYMRNPKEIFKIWNGGLSSHGAIVGLLIWIVIFSYIYRKKLPWLTPLFLTDLCGAVFGCSAFLIRLGNFMNQEIVGTPTSLPWGVIFSDPIQGARGIPVHPVQLYEGVSYLLLSLVLYVFTYKRYLKLGRGWITAIVCMGVAVIRFFAEFVKSHQGNVLSDNSLLTIGQILSLPLFLSGGVLFYICFVKYKKERK</sequence>
<feature type="transmembrane region" description="Helical" evidence="7">
    <location>
        <begin position="257"/>
        <end position="281"/>
    </location>
</feature>
<keyword evidence="7" id="KW-0997">Cell inner membrane</keyword>
<keyword evidence="8" id="KW-0328">Glycosyltransferase</keyword>
<organism evidence="8 9">
    <name type="scientific">Chlamydia pecorum (strain ATCC VR-628 / DSM 29919 / E58)</name>
    <name type="common">Chlamydophila pecorum</name>
    <dbReference type="NCBI Taxonomy" id="331635"/>
    <lineage>
        <taxon>Bacteria</taxon>
        <taxon>Pseudomonadati</taxon>
        <taxon>Chlamydiota</taxon>
        <taxon>Chlamydiia</taxon>
        <taxon>Chlamydiales</taxon>
        <taxon>Chlamydiaceae</taxon>
        <taxon>Chlamydia/Chlamydophila group</taxon>
        <taxon>Chlamydia</taxon>
    </lineage>
</organism>
<dbReference type="AlphaFoldDB" id="A0AA34WI51"/>
<dbReference type="Proteomes" id="UP000008305">
    <property type="component" value="Chromosome"/>
</dbReference>